<dbReference type="InterPro" id="IPR025948">
    <property type="entry name" value="HTH-like_dom"/>
</dbReference>
<keyword evidence="4" id="KW-1185">Reference proteome</keyword>
<dbReference type="AlphaFoldDB" id="A0A0R1W6Z4"/>
<reference evidence="3 4" key="1">
    <citation type="journal article" date="2015" name="Genome Announc.">
        <title>Expanding the biotechnology potential of lactobacilli through comparative genomics of 213 strains and associated genera.</title>
        <authorList>
            <person name="Sun Z."/>
            <person name="Harris H.M."/>
            <person name="McCann A."/>
            <person name="Guo C."/>
            <person name="Argimon S."/>
            <person name="Zhang W."/>
            <person name="Yang X."/>
            <person name="Jeffery I.B."/>
            <person name="Cooney J.C."/>
            <person name="Kagawa T.F."/>
            <person name="Liu W."/>
            <person name="Song Y."/>
            <person name="Salvetti E."/>
            <person name="Wrobel A."/>
            <person name="Rasinkangas P."/>
            <person name="Parkhill J."/>
            <person name="Rea M.C."/>
            <person name="O'Sullivan O."/>
            <person name="Ritari J."/>
            <person name="Douillard F.P."/>
            <person name="Paul Ross R."/>
            <person name="Yang R."/>
            <person name="Briner A.E."/>
            <person name="Felis G.E."/>
            <person name="de Vos W.M."/>
            <person name="Barrangou R."/>
            <person name="Klaenhammer T.R."/>
            <person name="Caufield P.W."/>
            <person name="Cui Y."/>
            <person name="Zhang H."/>
            <person name="O'Toole P.W."/>
        </authorList>
    </citation>
    <scope>NUCLEOTIDE SEQUENCE [LARGE SCALE GENOMIC DNA]</scope>
    <source>
        <strain evidence="3 4">DSM 17758</strain>
    </source>
</reference>
<dbReference type="GO" id="GO:0003676">
    <property type="term" value="F:nucleic acid binding"/>
    <property type="evidence" value="ECO:0007669"/>
    <property type="project" value="InterPro"/>
</dbReference>
<sequence>MAKSTFMYAIKVSLPTEDKDASVKQLITDIKNNVPAAGYRQVTNQLKEMGLSINHKRVLRIMRELNLLSSAFNKKKNKYNSYKGKVGTVAVNRYNRRFMTDRPYQKLTTDITEIRWGKQTTNECAYFTCIYDLFSGEVISYAMSSHPTVEFAVNVLKDAIKQIPKCLGYRTTVHSDQGFHYQNKQWVKVLKDNRMFQSMSRKATYLDNAPMESFFHIMKSEVYYQRKFDSLEEVADTITRWIEYYNHTRTKTKLGGKSPINYRILTTQKVA</sequence>
<dbReference type="NCBIfam" id="NF033516">
    <property type="entry name" value="transpos_IS3"/>
    <property type="match status" value="1"/>
</dbReference>
<dbReference type="Gene3D" id="3.30.420.10">
    <property type="entry name" value="Ribonuclease H-like superfamily/Ribonuclease H"/>
    <property type="match status" value="1"/>
</dbReference>
<dbReference type="Proteomes" id="UP000051315">
    <property type="component" value="Unassembled WGS sequence"/>
</dbReference>
<evidence type="ECO:0000313" key="3">
    <source>
        <dbReference type="EMBL" id="KRM13712.1"/>
    </source>
</evidence>
<dbReference type="InterPro" id="IPR001584">
    <property type="entry name" value="Integrase_cat-core"/>
</dbReference>
<dbReference type="PROSITE" id="PS50994">
    <property type="entry name" value="INTEGRASE"/>
    <property type="match status" value="1"/>
</dbReference>
<protein>
    <submittedName>
        <fullName evidence="3">IS150 family transposase</fullName>
    </submittedName>
</protein>
<dbReference type="PANTHER" id="PTHR46889">
    <property type="entry name" value="TRANSPOSASE INSF FOR INSERTION SEQUENCE IS3B-RELATED"/>
    <property type="match status" value="1"/>
</dbReference>
<dbReference type="PATRIC" id="fig|1423735.3.peg.1219"/>
<evidence type="ECO:0000256" key="1">
    <source>
        <dbReference type="ARBA" id="ARBA00002286"/>
    </source>
</evidence>
<name>A0A0R1W6Z4_9LACO</name>
<dbReference type="InterPro" id="IPR048020">
    <property type="entry name" value="Transpos_IS3"/>
</dbReference>
<dbReference type="InterPro" id="IPR036397">
    <property type="entry name" value="RNaseH_sf"/>
</dbReference>
<evidence type="ECO:0000313" key="4">
    <source>
        <dbReference type="Proteomes" id="UP000051315"/>
    </source>
</evidence>
<dbReference type="STRING" id="1423735.FC15_GL001175"/>
<accession>A0A0R1W6Z4</accession>
<dbReference type="InterPro" id="IPR012337">
    <property type="entry name" value="RNaseH-like_sf"/>
</dbReference>
<organism evidence="3 4">
    <name type="scientific">Lapidilactobacillus concavus DSM 17758</name>
    <dbReference type="NCBI Taxonomy" id="1423735"/>
    <lineage>
        <taxon>Bacteria</taxon>
        <taxon>Bacillati</taxon>
        <taxon>Bacillota</taxon>
        <taxon>Bacilli</taxon>
        <taxon>Lactobacillales</taxon>
        <taxon>Lactobacillaceae</taxon>
        <taxon>Lapidilactobacillus</taxon>
    </lineage>
</organism>
<comment type="caution">
    <text evidence="3">The sequence shown here is derived from an EMBL/GenBank/DDBJ whole genome shotgun (WGS) entry which is preliminary data.</text>
</comment>
<proteinExistence type="predicted"/>
<dbReference type="InterPro" id="IPR050900">
    <property type="entry name" value="Transposase_IS3/IS150/IS904"/>
</dbReference>
<dbReference type="GO" id="GO:0015074">
    <property type="term" value="P:DNA integration"/>
    <property type="evidence" value="ECO:0007669"/>
    <property type="project" value="InterPro"/>
</dbReference>
<gene>
    <name evidence="3" type="ORF">FC15_GL001175</name>
</gene>
<dbReference type="EMBL" id="AZFX01000004">
    <property type="protein sequence ID" value="KRM13712.1"/>
    <property type="molecule type" value="Genomic_DNA"/>
</dbReference>
<dbReference type="PANTHER" id="PTHR46889:SF4">
    <property type="entry name" value="TRANSPOSASE INSO FOR INSERTION SEQUENCE ELEMENT IS911B-RELATED"/>
    <property type="match status" value="1"/>
</dbReference>
<feature type="domain" description="Integrase catalytic" evidence="2">
    <location>
        <begin position="99"/>
        <end position="267"/>
    </location>
</feature>
<evidence type="ECO:0000259" key="2">
    <source>
        <dbReference type="PROSITE" id="PS50994"/>
    </source>
</evidence>
<dbReference type="Pfam" id="PF13333">
    <property type="entry name" value="rve_2"/>
    <property type="match status" value="1"/>
</dbReference>
<comment type="function">
    <text evidence="1">Involved in the transposition of the insertion sequence.</text>
</comment>
<dbReference type="SUPFAM" id="SSF53098">
    <property type="entry name" value="Ribonuclease H-like"/>
    <property type="match status" value="1"/>
</dbReference>
<dbReference type="Pfam" id="PF13276">
    <property type="entry name" value="HTH_21"/>
    <property type="match status" value="1"/>
</dbReference>
<dbReference type="Pfam" id="PF00665">
    <property type="entry name" value="rve"/>
    <property type="match status" value="1"/>
</dbReference>